<keyword evidence="2" id="KW-0472">Membrane</keyword>
<dbReference type="EMBL" id="JAIOIV010000151">
    <property type="protein sequence ID" value="MBZ0158426.1"/>
    <property type="molecule type" value="Genomic_DNA"/>
</dbReference>
<evidence type="ECO:0000313" key="3">
    <source>
        <dbReference type="EMBL" id="MBZ0158426.1"/>
    </source>
</evidence>
<dbReference type="AlphaFoldDB" id="A0A953SH80"/>
<accession>A0A953SH80</accession>
<feature type="region of interest" description="Disordered" evidence="1">
    <location>
        <begin position="34"/>
        <end position="65"/>
    </location>
</feature>
<proteinExistence type="predicted"/>
<evidence type="ECO:0000256" key="2">
    <source>
        <dbReference type="SAM" id="Phobius"/>
    </source>
</evidence>
<reference evidence="3" key="1">
    <citation type="journal article" date="2021" name="bioRxiv">
        <title>Unraveling nitrogen, sulfur and carbon metabolic pathways and microbial community transcriptional responses to substrate deprivation and toxicity stresses in a bioreactor mimicking anoxic brackish coastal sediment conditions.</title>
        <authorList>
            <person name="Martins P.D."/>
            <person name="Echeveste M.J."/>
            <person name="Arshad A."/>
            <person name="Kurth J."/>
            <person name="Ouboter H."/>
            <person name="Jetten M.S.M."/>
            <person name="Welte C.U."/>
        </authorList>
    </citation>
    <scope>NUCLEOTIDE SEQUENCE</scope>
    <source>
        <strain evidence="3">MAG_39</strain>
    </source>
</reference>
<protein>
    <submittedName>
        <fullName evidence="3">Uncharacterized protein</fullName>
    </submittedName>
</protein>
<name>A0A953SH80_9BACT</name>
<organism evidence="3 4">
    <name type="scientific">Candidatus Nitrobium versatile</name>
    <dbReference type="NCBI Taxonomy" id="2884831"/>
    <lineage>
        <taxon>Bacteria</taxon>
        <taxon>Pseudomonadati</taxon>
        <taxon>Nitrospirota</taxon>
        <taxon>Nitrospiria</taxon>
        <taxon>Nitrospirales</taxon>
        <taxon>Nitrospiraceae</taxon>
        <taxon>Candidatus Nitrobium</taxon>
    </lineage>
</organism>
<feature type="transmembrane region" description="Helical" evidence="2">
    <location>
        <begin position="6"/>
        <end position="23"/>
    </location>
</feature>
<evidence type="ECO:0000256" key="1">
    <source>
        <dbReference type="SAM" id="MobiDB-lite"/>
    </source>
</evidence>
<gene>
    <name evidence="3" type="ORF">K8I29_19685</name>
</gene>
<evidence type="ECO:0000313" key="4">
    <source>
        <dbReference type="Proteomes" id="UP000705867"/>
    </source>
</evidence>
<feature type="compositionally biased region" description="Basic residues" evidence="1">
    <location>
        <begin position="53"/>
        <end position="65"/>
    </location>
</feature>
<comment type="caution">
    <text evidence="3">The sequence shown here is derived from an EMBL/GenBank/DDBJ whole genome shotgun (WGS) entry which is preliminary data.</text>
</comment>
<reference evidence="3" key="2">
    <citation type="submission" date="2021-08" db="EMBL/GenBank/DDBJ databases">
        <authorList>
            <person name="Dalcin Martins P."/>
        </authorList>
    </citation>
    <scope>NUCLEOTIDE SEQUENCE</scope>
    <source>
        <strain evidence="3">MAG_39</strain>
    </source>
</reference>
<keyword evidence="2" id="KW-1133">Transmembrane helix</keyword>
<keyword evidence="2" id="KW-0812">Transmembrane</keyword>
<dbReference type="Proteomes" id="UP000705867">
    <property type="component" value="Unassembled WGS sequence"/>
</dbReference>
<sequence>MSSHMLLAIGIAVLNLILLICIIDDLKKILRDEEKEAEEESENASAYSTRSLSARRNKPVRASLR</sequence>